<evidence type="ECO:0000256" key="2">
    <source>
        <dbReference type="ARBA" id="ARBA00008499"/>
    </source>
</evidence>
<evidence type="ECO:0000256" key="4">
    <source>
        <dbReference type="ARBA" id="ARBA00022490"/>
    </source>
</evidence>
<comment type="similarity">
    <text evidence="2">Belongs to the YqgB family.</text>
</comment>
<evidence type="ECO:0000256" key="1">
    <source>
        <dbReference type="ARBA" id="ARBA00004496"/>
    </source>
</evidence>
<dbReference type="InterPro" id="IPR020196">
    <property type="entry name" value="Uncharacterised_YqgB"/>
</dbReference>
<dbReference type="Pfam" id="PF11036">
    <property type="entry name" value="YqgB"/>
    <property type="match status" value="1"/>
</dbReference>
<gene>
    <name evidence="5" type="ORF">E2R62_22020</name>
</gene>
<dbReference type="EMBL" id="CP038008">
    <property type="protein sequence ID" value="QBY31217.1"/>
    <property type="molecule type" value="Genomic_DNA"/>
</dbReference>
<dbReference type="RefSeq" id="WP_042623137.1">
    <property type="nucleotide sequence ID" value="NZ_CAJTBI010000003.1"/>
</dbReference>
<dbReference type="AlphaFoldDB" id="A0A482PRF1"/>
<organism evidence="5">
    <name type="scientific">Citrobacter rodentium</name>
    <dbReference type="NCBI Taxonomy" id="67825"/>
    <lineage>
        <taxon>Bacteria</taxon>
        <taxon>Pseudomonadati</taxon>
        <taxon>Pseudomonadota</taxon>
        <taxon>Gammaproteobacteria</taxon>
        <taxon>Enterobacterales</taxon>
        <taxon>Enterobacteriaceae</taxon>
        <taxon>Citrobacter</taxon>
    </lineage>
</organism>
<accession>A0A482PRF1</accession>
<dbReference type="GO" id="GO:0005737">
    <property type="term" value="C:cytoplasm"/>
    <property type="evidence" value="ECO:0007669"/>
    <property type="project" value="UniProtKB-SubCell"/>
</dbReference>
<name>A0A482PRF1_CITRO</name>
<sequence length="43" mass="4846">MNKKPVARPCFQHDMLKNSAVNGLLSRYDAAIVVNCFTLYTKS</sequence>
<dbReference type="NCBIfam" id="NF033844">
    <property type="entry name" value="small_YqgB"/>
    <property type="match status" value="1"/>
</dbReference>
<keyword evidence="4" id="KW-0963">Cytoplasm</keyword>
<proteinExistence type="inferred from homology"/>
<evidence type="ECO:0000313" key="5">
    <source>
        <dbReference type="EMBL" id="QBY31217.1"/>
    </source>
</evidence>
<protein>
    <recommendedName>
        <fullName evidence="3">Uncharacterized protein YqgB</fullName>
    </recommendedName>
</protein>
<evidence type="ECO:0000256" key="3">
    <source>
        <dbReference type="ARBA" id="ARBA00018270"/>
    </source>
</evidence>
<comment type="subcellular location">
    <subcellularLocation>
        <location evidence="1">Cytoplasm</location>
    </subcellularLocation>
</comment>
<reference evidence="5" key="1">
    <citation type="submission" date="2019-03" db="EMBL/GenBank/DDBJ databases">
        <title>Complete genome sequence of enteropathogenic Citrobacter rodentium strain DBS100.</title>
        <authorList>
            <person name="Popov G."/>
            <person name="Fiebig A."/>
            <person name="Shideler S."/>
            <person name="Coombes B."/>
            <person name="Savchenko A."/>
        </authorList>
    </citation>
    <scope>NUCLEOTIDE SEQUENCE</scope>
    <source>
        <strain evidence="5">DBS100</strain>
    </source>
</reference>